<evidence type="ECO:0000259" key="3">
    <source>
        <dbReference type="Pfam" id="PF02952"/>
    </source>
</evidence>
<organism evidence="4 5">
    <name type="scientific">Defluviitalea saccharophila</name>
    <dbReference type="NCBI Taxonomy" id="879970"/>
    <lineage>
        <taxon>Bacteria</taxon>
        <taxon>Bacillati</taxon>
        <taxon>Bacillota</taxon>
        <taxon>Clostridia</taxon>
        <taxon>Lachnospirales</taxon>
        <taxon>Defluviitaleaceae</taxon>
        <taxon>Defluviitalea</taxon>
    </lineage>
</organism>
<dbReference type="Pfam" id="PF02952">
    <property type="entry name" value="Fucose_iso_C"/>
    <property type="match status" value="1"/>
</dbReference>
<accession>A0ABZ2Y2Z5</accession>
<dbReference type="EMBL" id="CP121687">
    <property type="protein sequence ID" value="WZL68979.1"/>
    <property type="molecule type" value="Genomic_DNA"/>
</dbReference>
<feature type="domain" description="L-fucose isomerase C-terminal" evidence="3">
    <location>
        <begin position="340"/>
        <end position="466"/>
    </location>
</feature>
<dbReference type="PANTHER" id="PTHR36120:SF1">
    <property type="entry name" value="L-FUCOSE ISOMERASE C-TERMINAL DOMAIN-CONTAINING PROTEIN"/>
    <property type="match status" value="1"/>
</dbReference>
<evidence type="ECO:0000256" key="2">
    <source>
        <dbReference type="ARBA" id="ARBA00023277"/>
    </source>
</evidence>
<dbReference type="SUPFAM" id="SSF53743">
    <property type="entry name" value="FucI/AraA N-terminal and middle domains"/>
    <property type="match status" value="1"/>
</dbReference>
<dbReference type="CDD" id="cd00578">
    <property type="entry name" value="L-fuc_L-ara-isomerases"/>
    <property type="match status" value="1"/>
</dbReference>
<dbReference type="InterPro" id="IPR015888">
    <property type="entry name" value="Fuc_isomerase_C"/>
</dbReference>
<evidence type="ECO:0000256" key="1">
    <source>
        <dbReference type="ARBA" id="ARBA00023235"/>
    </source>
</evidence>
<reference evidence="4 5" key="1">
    <citation type="submission" date="2023-03" db="EMBL/GenBank/DDBJ databases">
        <title>Novel Species.</title>
        <authorList>
            <person name="Ma S."/>
        </authorList>
    </citation>
    <scope>NUCLEOTIDE SEQUENCE [LARGE SCALE GENOMIC DNA]</scope>
    <source>
        <strain evidence="4 5">LIND6LT2</strain>
    </source>
</reference>
<evidence type="ECO:0000313" key="5">
    <source>
        <dbReference type="Proteomes" id="UP001486565"/>
    </source>
</evidence>
<keyword evidence="2" id="KW-0119">Carbohydrate metabolism</keyword>
<protein>
    <submittedName>
        <fullName evidence="4">Fucose isomerase</fullName>
    </submittedName>
</protein>
<dbReference type="RefSeq" id="WP_341875983.1">
    <property type="nucleotide sequence ID" value="NZ_CP121687.1"/>
</dbReference>
<dbReference type="InterPro" id="IPR009015">
    <property type="entry name" value="Fucose_isomerase_N/cen_sf"/>
</dbReference>
<dbReference type="GO" id="GO:0016853">
    <property type="term" value="F:isomerase activity"/>
    <property type="evidence" value="ECO:0007669"/>
    <property type="project" value="UniProtKB-KW"/>
</dbReference>
<keyword evidence="5" id="KW-1185">Reference proteome</keyword>
<gene>
    <name evidence="4" type="ORF">QBE51_09130</name>
</gene>
<evidence type="ECO:0000313" key="4">
    <source>
        <dbReference type="EMBL" id="WZL68979.1"/>
    </source>
</evidence>
<name>A0ABZ2Y2Z5_9FIRM</name>
<sequence length="471" mass="51856">MKKSTFGVIVTTRGFFNPLLAREGRKELLGKLKEMGYKCISLTEEDTPYGAIETIEDAEKCADLFVNHRKEIDGIIVSLPNFGDEVAVVTALDRANLNVPVLIHAFDDDLNKMDLDHRRDAFCGKLSVCNNLYEYGIKFSNTTLHTCGIDSKEFADDIEYFDGVCRVVSGLKNVRIAQIGVRPAPFQTVRYSEKLLQKSGIQIVPIDLSEIMAAAKAMEVNKAVENKVKEIKAYGNIPEDIPSENIIKSAKLTLAVEDAMKKNNCAAGTMQCWSSLEENYGCAACLPMSMLGEKGIPFACETDVTSAVAMYALYLASGNPSGCLDWNNNYENDRNKCIGIHCSNYPKSFISNEFEISNLDVLGKSLGEDKCFGACKAKIASGPMTYAKVSTDDQNGRIRAYIGEGKFTDDPAATAGGVAICEVEDLQGLMNYICMNGFEHHVAMNRTHTAKILEEAFGKYLGWSVYRHKDA</sequence>
<dbReference type="Proteomes" id="UP001486565">
    <property type="component" value="Chromosome"/>
</dbReference>
<proteinExistence type="predicted"/>
<keyword evidence="1 4" id="KW-0413">Isomerase</keyword>
<dbReference type="PANTHER" id="PTHR36120">
    <property type="entry name" value="FUCOSE ISOMERASE"/>
    <property type="match status" value="1"/>
</dbReference>